<reference evidence="2" key="1">
    <citation type="journal article" date="2022" name="Int. J. Mol. Sci.">
        <title>Draft Genome of Tanacetum Coccineum: Genomic Comparison of Closely Related Tanacetum-Family Plants.</title>
        <authorList>
            <person name="Yamashiro T."/>
            <person name="Shiraishi A."/>
            <person name="Nakayama K."/>
            <person name="Satake H."/>
        </authorList>
    </citation>
    <scope>NUCLEOTIDE SEQUENCE</scope>
</reference>
<accession>A0ABQ5GCM3</accession>
<feature type="transmembrane region" description="Helical" evidence="1">
    <location>
        <begin position="39"/>
        <end position="59"/>
    </location>
</feature>
<evidence type="ECO:0000313" key="3">
    <source>
        <dbReference type="Proteomes" id="UP001151760"/>
    </source>
</evidence>
<evidence type="ECO:0000313" key="2">
    <source>
        <dbReference type="EMBL" id="GJT73053.1"/>
    </source>
</evidence>
<evidence type="ECO:0000256" key="1">
    <source>
        <dbReference type="SAM" id="Phobius"/>
    </source>
</evidence>
<organism evidence="2 3">
    <name type="scientific">Tanacetum coccineum</name>
    <dbReference type="NCBI Taxonomy" id="301880"/>
    <lineage>
        <taxon>Eukaryota</taxon>
        <taxon>Viridiplantae</taxon>
        <taxon>Streptophyta</taxon>
        <taxon>Embryophyta</taxon>
        <taxon>Tracheophyta</taxon>
        <taxon>Spermatophyta</taxon>
        <taxon>Magnoliopsida</taxon>
        <taxon>eudicotyledons</taxon>
        <taxon>Gunneridae</taxon>
        <taxon>Pentapetalae</taxon>
        <taxon>asterids</taxon>
        <taxon>campanulids</taxon>
        <taxon>Asterales</taxon>
        <taxon>Asteraceae</taxon>
        <taxon>Asteroideae</taxon>
        <taxon>Anthemideae</taxon>
        <taxon>Anthemidinae</taxon>
        <taxon>Tanacetum</taxon>
    </lineage>
</organism>
<keyword evidence="3" id="KW-1185">Reference proteome</keyword>
<name>A0ABQ5GCM3_9ASTR</name>
<sequence length="171" mass="19650">MVAFFNSGMWVWWSWLEIDSFDETAHAVIVIFDETSEEYFVYSLQMTTSILVFYFGFLVSLMRLICNCVNVCDTETHKAYPVELAQFHSVDYMEFLQQISPDTQDLFKEEMRKSDNVISIGIESFGSSNNQYSQAVLSIFVSTSAKEAMCKKCDQAAFSGDREAYAPEFNQ</sequence>
<keyword evidence="1" id="KW-0812">Transmembrane</keyword>
<gene>
    <name evidence="2" type="ORF">Tco_1032339</name>
</gene>
<reference evidence="2" key="2">
    <citation type="submission" date="2022-01" db="EMBL/GenBank/DDBJ databases">
        <authorList>
            <person name="Yamashiro T."/>
            <person name="Shiraishi A."/>
            <person name="Satake H."/>
            <person name="Nakayama K."/>
        </authorList>
    </citation>
    <scope>NUCLEOTIDE SEQUENCE</scope>
</reference>
<proteinExistence type="predicted"/>
<protein>
    <submittedName>
        <fullName evidence="2">Uncharacterized protein</fullName>
    </submittedName>
</protein>
<dbReference type="EMBL" id="BQNB010018317">
    <property type="protein sequence ID" value="GJT73053.1"/>
    <property type="molecule type" value="Genomic_DNA"/>
</dbReference>
<keyword evidence="1" id="KW-1133">Transmembrane helix</keyword>
<dbReference type="Proteomes" id="UP001151760">
    <property type="component" value="Unassembled WGS sequence"/>
</dbReference>
<keyword evidence="1" id="KW-0472">Membrane</keyword>
<comment type="caution">
    <text evidence="2">The sequence shown here is derived from an EMBL/GenBank/DDBJ whole genome shotgun (WGS) entry which is preliminary data.</text>
</comment>